<accession>A0A7M2T328</accession>
<evidence type="ECO:0000259" key="2">
    <source>
        <dbReference type="Pfam" id="PF01610"/>
    </source>
</evidence>
<dbReference type="InterPro" id="IPR002560">
    <property type="entry name" value="Transposase_DDE"/>
</dbReference>
<proteinExistence type="predicted"/>
<feature type="region of interest" description="Disordered" evidence="1">
    <location>
        <begin position="213"/>
        <end position="257"/>
    </location>
</feature>
<dbReference type="PANTHER" id="PTHR33498">
    <property type="entry name" value="TRANSPOSASE FOR INSERTION SEQUENCE ELEMENT IS1557"/>
    <property type="match status" value="1"/>
</dbReference>
<protein>
    <submittedName>
        <fullName evidence="3">Transposase</fullName>
    </submittedName>
</protein>
<keyword evidence="4" id="KW-1185">Reference proteome</keyword>
<dbReference type="KEGG" id="schf:IPT68_25315"/>
<reference evidence="3 4" key="1">
    <citation type="submission" date="2020-10" db="EMBL/GenBank/DDBJ databases">
        <title>Streptomyces chromofuscus complate genome analysis.</title>
        <authorList>
            <person name="Anwar N."/>
        </authorList>
    </citation>
    <scope>NUCLEOTIDE SEQUENCE [LARGE SCALE GENOMIC DNA]</scope>
    <source>
        <strain evidence="3 4">DSM 40273</strain>
    </source>
</reference>
<sequence>MSTSYRAAVRTGLPHATIVVDHFHVVQLANKMLSTVRRRTTATLRGRRGRATDPEWRTRCRLLCNREDLAEKQFTKMRNALMDAGQIGMTLLTAWIAQERLRDLLALARTGANRERFGHLRWKFLTWCADSEVPEVRQLAVTLDCWWPEIAAFIATGHSNATSEGVKRMIKLCARNTHGFRNPTNQRLRTRCVTTRRARGHLAPLNFVDPPKVSKTVPVANSTGASRRPAGSPASRGWRSCPRLVSTPRPLEPRPTL</sequence>
<gene>
    <name evidence="3" type="ORF">IPT68_25315</name>
</gene>
<feature type="domain" description="Transposase IS204/IS1001/IS1096/IS1165 DDE" evidence="2">
    <location>
        <begin position="1"/>
        <end position="189"/>
    </location>
</feature>
<dbReference type="Pfam" id="PF01610">
    <property type="entry name" value="DDE_Tnp_ISL3"/>
    <property type="match status" value="1"/>
</dbReference>
<dbReference type="Proteomes" id="UP000594008">
    <property type="component" value="Chromosome"/>
</dbReference>
<evidence type="ECO:0000256" key="1">
    <source>
        <dbReference type="SAM" id="MobiDB-lite"/>
    </source>
</evidence>
<dbReference type="InterPro" id="IPR047951">
    <property type="entry name" value="Transpos_ISL3"/>
</dbReference>
<organism evidence="3 4">
    <name type="scientific">Streptomyces chromofuscus</name>
    <dbReference type="NCBI Taxonomy" id="42881"/>
    <lineage>
        <taxon>Bacteria</taxon>
        <taxon>Bacillati</taxon>
        <taxon>Actinomycetota</taxon>
        <taxon>Actinomycetes</taxon>
        <taxon>Kitasatosporales</taxon>
        <taxon>Streptomycetaceae</taxon>
        <taxon>Streptomyces</taxon>
    </lineage>
</organism>
<evidence type="ECO:0000313" key="4">
    <source>
        <dbReference type="Proteomes" id="UP000594008"/>
    </source>
</evidence>
<evidence type="ECO:0000313" key="3">
    <source>
        <dbReference type="EMBL" id="QOV43070.1"/>
    </source>
</evidence>
<dbReference type="EMBL" id="CP063374">
    <property type="protein sequence ID" value="QOV43070.1"/>
    <property type="molecule type" value="Genomic_DNA"/>
</dbReference>
<dbReference type="PANTHER" id="PTHR33498:SF1">
    <property type="entry name" value="TRANSPOSASE FOR INSERTION SEQUENCE ELEMENT IS1557"/>
    <property type="match status" value="1"/>
</dbReference>
<dbReference type="AlphaFoldDB" id="A0A7M2T328"/>
<name>A0A7M2T328_STRCW</name>
<dbReference type="RefSeq" id="WP_189696660.1">
    <property type="nucleotide sequence ID" value="NZ_CP063374.1"/>
</dbReference>